<proteinExistence type="predicted"/>
<dbReference type="SUPFAM" id="SSF53335">
    <property type="entry name" value="S-adenosyl-L-methionine-dependent methyltransferases"/>
    <property type="match status" value="1"/>
</dbReference>
<dbReference type="EMBL" id="JWZX01002044">
    <property type="protein sequence ID" value="KOO31303.1"/>
    <property type="molecule type" value="Genomic_DNA"/>
</dbReference>
<dbReference type="AlphaFoldDB" id="A0A0M0JYU1"/>
<dbReference type="InterPro" id="IPR029063">
    <property type="entry name" value="SAM-dependent_MTases_sf"/>
</dbReference>
<name>A0A0M0JYU1_9EUKA</name>
<accession>A0A0M0JYU1</accession>
<organism evidence="1 2">
    <name type="scientific">Chrysochromulina tobinii</name>
    <dbReference type="NCBI Taxonomy" id="1460289"/>
    <lineage>
        <taxon>Eukaryota</taxon>
        <taxon>Haptista</taxon>
        <taxon>Haptophyta</taxon>
        <taxon>Prymnesiophyceae</taxon>
        <taxon>Prymnesiales</taxon>
        <taxon>Chrysochromulinaceae</taxon>
        <taxon>Chrysochromulina</taxon>
    </lineage>
</organism>
<evidence type="ECO:0000313" key="2">
    <source>
        <dbReference type="Proteomes" id="UP000037460"/>
    </source>
</evidence>
<gene>
    <name evidence="1" type="ORF">Ctob_011115</name>
</gene>
<evidence type="ECO:0000313" key="1">
    <source>
        <dbReference type="EMBL" id="KOO31303.1"/>
    </source>
</evidence>
<keyword evidence="2" id="KW-1185">Reference proteome</keyword>
<dbReference type="Proteomes" id="UP000037460">
    <property type="component" value="Unassembled WGS sequence"/>
</dbReference>
<evidence type="ECO:0008006" key="3">
    <source>
        <dbReference type="Google" id="ProtNLM"/>
    </source>
</evidence>
<comment type="caution">
    <text evidence="1">The sequence shown here is derived from an EMBL/GenBank/DDBJ whole genome shotgun (WGS) entry which is preliminary data.</text>
</comment>
<reference evidence="2" key="1">
    <citation type="journal article" date="2015" name="PLoS Genet.">
        <title>Genome Sequence and Transcriptome Analyses of Chrysochromulina tobin: Metabolic Tools for Enhanced Algal Fitness in the Prominent Order Prymnesiales (Haptophyceae).</title>
        <authorList>
            <person name="Hovde B.T."/>
            <person name="Deodato C.R."/>
            <person name="Hunsperger H.M."/>
            <person name="Ryken S.A."/>
            <person name="Yost W."/>
            <person name="Jha R.K."/>
            <person name="Patterson J."/>
            <person name="Monnat R.J. Jr."/>
            <person name="Barlow S.B."/>
            <person name="Starkenburg S.R."/>
            <person name="Cattolico R.A."/>
        </authorList>
    </citation>
    <scope>NUCLEOTIDE SEQUENCE</scope>
    <source>
        <strain evidence="2">CCMP291</strain>
    </source>
</reference>
<sequence length="334" mass="36614">MRVQLCDLLRWAAGNKNAFPLSLPLPVVAEEYFEVVDTLEAVVEYVRGPRGRSFTMLEIGAGFGYWTLTAHAALRQLLGPANLAYEYTLVEIDFAKQQSLRSTLSLNGLDKARARIVHAAMGDRDEAGGAVQNGNPGWYAVYSCDSVQAQVHRDGNACASKRFFSPKEARDMIGIRRQGGAVADVISLPTLLAPYALVDFVDMDAQGAEWLLFNATASPAALLARQALDAKVLRVHIGTHDEPDERGGGHLGMRRLSLKEAALVEGFEQRGWSPSFLMGVTGDQGCTRDAERGTARRSPWGPVCMADGALSFVNERLRRRLAKRQRRADGAERR</sequence>
<protein>
    <recommendedName>
        <fullName evidence="3">Methyltransferase FkbM domain-containing protein</fullName>
    </recommendedName>
</protein>